<feature type="domain" description="DUF3298" evidence="1">
    <location>
        <begin position="113"/>
        <end position="183"/>
    </location>
</feature>
<accession>A4J6F7</accession>
<dbReference type="Gene3D" id="3.30.565.40">
    <property type="entry name" value="Fervidobacterium nodosum Rt17-B1 like"/>
    <property type="match status" value="1"/>
</dbReference>
<dbReference type="Gene3D" id="3.90.640.20">
    <property type="entry name" value="Heat-shock cognate protein, ATPase"/>
    <property type="match status" value="1"/>
</dbReference>
<dbReference type="KEGG" id="drm:Dred_2143"/>
<dbReference type="Proteomes" id="UP000001556">
    <property type="component" value="Chromosome"/>
</dbReference>
<dbReference type="OrthoDB" id="5637at2"/>
<dbReference type="InterPro" id="IPR021729">
    <property type="entry name" value="DUF3298"/>
</dbReference>
<evidence type="ECO:0000313" key="3">
    <source>
        <dbReference type="Proteomes" id="UP000001556"/>
    </source>
</evidence>
<gene>
    <name evidence="2" type="ordered locus">Dred_2143</name>
</gene>
<organism evidence="2 3">
    <name type="scientific">Desulforamulus reducens (strain ATCC BAA-1160 / DSM 100696 / MI-1)</name>
    <name type="common">Desulfotomaculum reducens</name>
    <dbReference type="NCBI Taxonomy" id="349161"/>
    <lineage>
        <taxon>Bacteria</taxon>
        <taxon>Bacillati</taxon>
        <taxon>Bacillota</taxon>
        <taxon>Clostridia</taxon>
        <taxon>Eubacteriales</taxon>
        <taxon>Peptococcaceae</taxon>
        <taxon>Desulforamulus</taxon>
    </lineage>
</organism>
<dbReference type="EMBL" id="CP000612">
    <property type="protein sequence ID" value="ABO50660.1"/>
    <property type="molecule type" value="Genomic_DNA"/>
</dbReference>
<protein>
    <recommendedName>
        <fullName evidence="1">DUF3298 domain-containing protein</fullName>
    </recommendedName>
</protein>
<keyword evidence="3" id="KW-1185">Reference proteome</keyword>
<evidence type="ECO:0000313" key="2">
    <source>
        <dbReference type="EMBL" id="ABO50660.1"/>
    </source>
</evidence>
<dbReference type="RefSeq" id="WP_011878462.1">
    <property type="nucleotide sequence ID" value="NC_009253.1"/>
</dbReference>
<dbReference type="AlphaFoldDB" id="A4J6F7"/>
<dbReference type="Pfam" id="PF11738">
    <property type="entry name" value="DUF3298"/>
    <property type="match status" value="1"/>
</dbReference>
<evidence type="ECO:0000259" key="1">
    <source>
        <dbReference type="Pfam" id="PF11738"/>
    </source>
</evidence>
<reference evidence="2 3" key="1">
    <citation type="submission" date="2007-03" db="EMBL/GenBank/DDBJ databases">
        <title>Complete sequence of Desulfotomaculum reducens MI-1.</title>
        <authorList>
            <consortium name="US DOE Joint Genome Institute"/>
            <person name="Copeland A."/>
            <person name="Lucas S."/>
            <person name="Lapidus A."/>
            <person name="Barry K."/>
            <person name="Detter J.C."/>
            <person name="Glavina del Rio T."/>
            <person name="Hammon N."/>
            <person name="Israni S."/>
            <person name="Dalin E."/>
            <person name="Tice H."/>
            <person name="Pitluck S."/>
            <person name="Sims D."/>
            <person name="Brettin T."/>
            <person name="Bruce D."/>
            <person name="Han C."/>
            <person name="Tapia R."/>
            <person name="Schmutz J."/>
            <person name="Larimer F."/>
            <person name="Land M."/>
            <person name="Hauser L."/>
            <person name="Kyrpides N."/>
            <person name="Kim E."/>
            <person name="Tebo B.M."/>
            <person name="Richardson P."/>
        </authorList>
    </citation>
    <scope>NUCLEOTIDE SEQUENCE [LARGE SCALE GENOMIC DNA]</scope>
    <source>
        <strain evidence="2 3">MI-1</strain>
    </source>
</reference>
<name>A4J6F7_DESRM</name>
<sequence length="201" mass="23425">MKRNPNSVANIYEEAIQNECTDIIYPQVELTDKEVEKRINQYITQQVNKLIPSEGCDVYAEIFGRYEVKFNQKGVLSIILQFYTFPKGAANGLNIQKSINVDLSMGKSYQLYELFQRGKHHKVRLNRIIREQIKEKELVLITEFKGISDTEDYYLTDDALVIYFQQYEYTPRVAGIPEFIIPYYKISDIISENGLISKIIS</sequence>
<dbReference type="HOGENOM" id="CLU_085048_2_0_9"/>
<proteinExistence type="predicted"/>
<dbReference type="InterPro" id="IPR037126">
    <property type="entry name" value="PdaC/RsiV-like_sf"/>
</dbReference>
<dbReference type="eggNOG" id="COG5513">
    <property type="taxonomic scope" value="Bacteria"/>
</dbReference>